<dbReference type="PROSITE" id="PS01031">
    <property type="entry name" value="SHSP"/>
    <property type="match status" value="1"/>
</dbReference>
<feature type="domain" description="SHSP" evidence="3">
    <location>
        <begin position="34"/>
        <end position="136"/>
    </location>
</feature>
<keyword evidence="5" id="KW-1185">Reference proteome</keyword>
<evidence type="ECO:0000313" key="5">
    <source>
        <dbReference type="Proteomes" id="UP000525652"/>
    </source>
</evidence>
<evidence type="ECO:0000256" key="1">
    <source>
        <dbReference type="PROSITE-ProRule" id="PRU00285"/>
    </source>
</evidence>
<sequence length="136" mass="15216">MTLFKYDSSNQDPFAGIDALLEQFGRGFRNTFSETLGTRQIPVNLYATEDAYEVRAELPGVRKADVSVEIENAVLEIKAKRQLDDENAKSEVALVRRITVGDDVDTEQVKARLEDGILSVHLPKREARKPKAIKVA</sequence>
<proteinExistence type="inferred from homology"/>
<evidence type="ECO:0000313" key="4">
    <source>
        <dbReference type="EMBL" id="MBC2603678.1"/>
    </source>
</evidence>
<dbReference type="AlphaFoldDB" id="A0A7X1E625"/>
<protein>
    <submittedName>
        <fullName evidence="4">Hsp20/alpha crystallin family protein</fullName>
    </submittedName>
</protein>
<dbReference type="InterPro" id="IPR031107">
    <property type="entry name" value="Small_HSP"/>
</dbReference>
<dbReference type="RefSeq" id="WP_185694304.1">
    <property type="nucleotide sequence ID" value="NZ_JACHVA010000128.1"/>
</dbReference>
<dbReference type="PANTHER" id="PTHR11527">
    <property type="entry name" value="HEAT-SHOCK PROTEIN 20 FAMILY MEMBER"/>
    <property type="match status" value="1"/>
</dbReference>
<dbReference type="InterPro" id="IPR008978">
    <property type="entry name" value="HSP20-like_chaperone"/>
</dbReference>
<organism evidence="4 5">
    <name type="scientific">Puniceicoccus vermicola</name>
    <dbReference type="NCBI Taxonomy" id="388746"/>
    <lineage>
        <taxon>Bacteria</taxon>
        <taxon>Pseudomonadati</taxon>
        <taxon>Verrucomicrobiota</taxon>
        <taxon>Opitutia</taxon>
        <taxon>Puniceicoccales</taxon>
        <taxon>Puniceicoccaceae</taxon>
        <taxon>Puniceicoccus</taxon>
    </lineage>
</organism>
<dbReference type="EMBL" id="JACHVA010000128">
    <property type="protein sequence ID" value="MBC2603678.1"/>
    <property type="molecule type" value="Genomic_DNA"/>
</dbReference>
<dbReference type="InterPro" id="IPR002068">
    <property type="entry name" value="A-crystallin/Hsp20_dom"/>
</dbReference>
<dbReference type="Gene3D" id="2.60.40.790">
    <property type="match status" value="1"/>
</dbReference>
<evidence type="ECO:0000259" key="3">
    <source>
        <dbReference type="PROSITE" id="PS01031"/>
    </source>
</evidence>
<dbReference type="SUPFAM" id="SSF49764">
    <property type="entry name" value="HSP20-like chaperones"/>
    <property type="match status" value="1"/>
</dbReference>
<reference evidence="4 5" key="1">
    <citation type="submission" date="2020-07" db="EMBL/GenBank/DDBJ databases">
        <authorList>
            <person name="Feng X."/>
        </authorList>
    </citation>
    <scope>NUCLEOTIDE SEQUENCE [LARGE SCALE GENOMIC DNA]</scope>
    <source>
        <strain evidence="4 5">JCM14086</strain>
    </source>
</reference>
<evidence type="ECO:0000256" key="2">
    <source>
        <dbReference type="RuleBase" id="RU003616"/>
    </source>
</evidence>
<dbReference type="Pfam" id="PF00011">
    <property type="entry name" value="HSP20"/>
    <property type="match status" value="1"/>
</dbReference>
<dbReference type="CDD" id="cd06464">
    <property type="entry name" value="ACD_sHsps-like"/>
    <property type="match status" value="1"/>
</dbReference>
<name>A0A7X1E625_9BACT</name>
<accession>A0A7X1E625</accession>
<comment type="caution">
    <text evidence="4">The sequence shown here is derived from an EMBL/GenBank/DDBJ whole genome shotgun (WGS) entry which is preliminary data.</text>
</comment>
<gene>
    <name evidence="4" type="ORF">H5P30_17995</name>
</gene>
<dbReference type="Proteomes" id="UP000525652">
    <property type="component" value="Unassembled WGS sequence"/>
</dbReference>
<comment type="similarity">
    <text evidence="1 2">Belongs to the small heat shock protein (HSP20) family.</text>
</comment>